<protein>
    <submittedName>
        <fullName evidence="2">Uncharacterized protein</fullName>
    </submittedName>
</protein>
<dbReference type="EMBL" id="JAGTTM010000001">
    <property type="protein sequence ID" value="MCC2028481.1"/>
    <property type="molecule type" value="Genomic_DNA"/>
</dbReference>
<accession>A0A9X1RYE9</accession>
<keyword evidence="1" id="KW-0472">Membrane</keyword>
<feature type="transmembrane region" description="Helical" evidence="1">
    <location>
        <begin position="202"/>
        <end position="220"/>
    </location>
</feature>
<dbReference type="AlphaFoldDB" id="A0A9X1RYE9"/>
<sequence length="502" mass="52785">MRGDQIRELGGWLGALLLATATAAQVASTERAELLFRDGDSLVVALLVRSITEGQPFDWAMSSVLFIPETLAFGMLWMLSRPFDPGVDIVLAAAGALNLVGLYGGIRLAAGRRRDGAAPVAWSLVALAAFCLLAATETSSSRDALELASLQLTTTYYAATAVAVVVSVGIVRRAFDRSGIGRSLPVWLAAVASASVLSNPLFVAWATVPLAAILGVAAVYPTSRRKAVLLLAWLLGGTVVGLLARIPLSPWIANSGTGYAQPGQWPESARYYGDLLAQRLSNPLGVTAAFLAAALLVLAIRQALRAQDAGARVVAASAFVLPLLVTIGAIALGTHATRYLEPALFAPVLALVASPRIMRVSRRAATVLTATVAGVLVVGGALSVPRILAAAQHPDPDLTCVTDWVTESGRTGGGQFWTARLPKLHLDDPSQLVQVDHRLSAYAWLVNRSDFAAGEVTFLIEDAHSTPWQLGSNAVPTDTVSCGRYTIHDFAPATLPLGPQHF</sequence>
<evidence type="ECO:0000313" key="3">
    <source>
        <dbReference type="Proteomes" id="UP001139289"/>
    </source>
</evidence>
<keyword evidence="1" id="KW-0812">Transmembrane</keyword>
<feature type="transmembrane region" description="Helical" evidence="1">
    <location>
        <begin position="179"/>
        <end position="196"/>
    </location>
</feature>
<dbReference type="RefSeq" id="WP_227529729.1">
    <property type="nucleotide sequence ID" value="NZ_JAGTTM010000001.1"/>
</dbReference>
<keyword evidence="1" id="KW-1133">Transmembrane helix</keyword>
<evidence type="ECO:0000256" key="1">
    <source>
        <dbReference type="SAM" id="Phobius"/>
    </source>
</evidence>
<evidence type="ECO:0000313" key="2">
    <source>
        <dbReference type="EMBL" id="MCC2028481.1"/>
    </source>
</evidence>
<name>A0A9X1RYE9_9MICO</name>
<feature type="transmembrane region" description="Helical" evidence="1">
    <location>
        <begin position="313"/>
        <end position="333"/>
    </location>
</feature>
<gene>
    <name evidence="2" type="ORF">KEC56_02910</name>
</gene>
<keyword evidence="3" id="KW-1185">Reference proteome</keyword>
<feature type="transmembrane region" description="Helical" evidence="1">
    <location>
        <begin position="280"/>
        <end position="301"/>
    </location>
</feature>
<feature type="transmembrane region" description="Helical" evidence="1">
    <location>
        <begin position="117"/>
        <end position="135"/>
    </location>
</feature>
<feature type="transmembrane region" description="Helical" evidence="1">
    <location>
        <begin position="155"/>
        <end position="172"/>
    </location>
</feature>
<feature type="transmembrane region" description="Helical" evidence="1">
    <location>
        <begin position="59"/>
        <end position="77"/>
    </location>
</feature>
<organism evidence="2 3">
    <name type="scientific">Microbacterium tenebrionis</name>
    <dbReference type="NCBI Taxonomy" id="2830665"/>
    <lineage>
        <taxon>Bacteria</taxon>
        <taxon>Bacillati</taxon>
        <taxon>Actinomycetota</taxon>
        <taxon>Actinomycetes</taxon>
        <taxon>Micrococcales</taxon>
        <taxon>Microbacteriaceae</taxon>
        <taxon>Microbacterium</taxon>
    </lineage>
</organism>
<proteinExistence type="predicted"/>
<reference evidence="2" key="1">
    <citation type="submission" date="2021-04" db="EMBL/GenBank/DDBJ databases">
        <title>Microbacterium tenobrionis sp. nov. and Microbacterium allomyrinae sp. nov., isolated from larvae of Tenobrio molitor and Allomyrina dichotoma, respectively.</title>
        <authorList>
            <person name="Lee S.D."/>
        </authorList>
    </citation>
    <scope>NUCLEOTIDE SEQUENCE</scope>
    <source>
        <strain evidence="2">YMB-B2</strain>
    </source>
</reference>
<feature type="transmembrane region" description="Helical" evidence="1">
    <location>
        <begin position="89"/>
        <end position="110"/>
    </location>
</feature>
<feature type="transmembrane region" description="Helical" evidence="1">
    <location>
        <begin position="227"/>
        <end position="246"/>
    </location>
</feature>
<comment type="caution">
    <text evidence="2">The sequence shown here is derived from an EMBL/GenBank/DDBJ whole genome shotgun (WGS) entry which is preliminary data.</text>
</comment>
<dbReference type="Proteomes" id="UP001139289">
    <property type="component" value="Unassembled WGS sequence"/>
</dbReference>